<dbReference type="EMBL" id="CP011307">
    <property type="protein sequence ID" value="ALP93354.1"/>
    <property type="molecule type" value="Genomic_DNA"/>
</dbReference>
<dbReference type="Proteomes" id="UP000064844">
    <property type="component" value="Chromosome"/>
</dbReference>
<reference evidence="2" key="2">
    <citation type="submission" date="2015-04" db="EMBL/GenBank/DDBJ databases">
        <title>A butyrogenic pathway from the amino acid lysine in a human gut commensal.</title>
        <authorList>
            <person name="de Vos W.M."/>
            <person name="Bui N.T.P."/>
            <person name="Plugge C.M."/>
            <person name="Ritari J."/>
        </authorList>
    </citation>
    <scope>NUCLEOTIDE SEQUENCE [LARGE SCALE GENOMIC DNA]</scope>
    <source>
        <strain evidence="2">AF211</strain>
    </source>
</reference>
<dbReference type="PROSITE" id="PS51257">
    <property type="entry name" value="PROKAR_LIPOPROTEIN"/>
    <property type="match status" value="1"/>
</dbReference>
<dbReference type="eggNOG" id="ENOG5031PIN">
    <property type="taxonomic scope" value="Bacteria"/>
</dbReference>
<reference evidence="1 2" key="1">
    <citation type="journal article" date="2015" name="Nat. Commun.">
        <title>Production of butyrate from lysine and the Amadori product fructoselysine by a human gut commensal.</title>
        <authorList>
            <person name="Bui T.P."/>
            <person name="Ritari J."/>
            <person name="Boeren S."/>
            <person name="de Waard P."/>
            <person name="Plugge C.M."/>
            <person name="de Vos W.M."/>
        </authorList>
    </citation>
    <scope>NUCLEOTIDE SEQUENCE [LARGE SCALE GENOMIC DNA]</scope>
    <source>
        <strain evidence="1 2">AF211</strain>
    </source>
</reference>
<dbReference type="STRING" id="1297617.IB211_00961"/>
<dbReference type="KEGG" id="ibu:IB211_00961"/>
<evidence type="ECO:0000313" key="2">
    <source>
        <dbReference type="Proteomes" id="UP000064844"/>
    </source>
</evidence>
<name>A0A0S2W1W4_9FIRM</name>
<dbReference type="AlphaFoldDB" id="A0A0S2W1W4"/>
<gene>
    <name evidence="1" type="ORF">IB211_00961</name>
</gene>
<sequence length="264" mass="27484">MLATMGKRALGAFGATVGVLVACGLLLGFVEGKSTELLYRLFGWGGVLFTGVAGTPIHELGHYLMCRLFGFRVTEVALFRPVAGRADGILGYVRYAYDPGSLWQRLGSFFVGIAPMVLGVAAILLLLRLLTPEVFRSSSDRLTGALGDRRGPPALLGAACSGFFSGLFRLRGLGILRGVLCLYLVFSISTHMTLSPADLRGAAAGLAVVAALCVLFGAVTTLLGIEVNAALKKTAVVIASFLGVGLAFALLSLLLSGAAYLLLG</sequence>
<organism evidence="1 2">
    <name type="scientific">Intestinimonas butyriciproducens</name>
    <dbReference type="NCBI Taxonomy" id="1297617"/>
    <lineage>
        <taxon>Bacteria</taxon>
        <taxon>Bacillati</taxon>
        <taxon>Bacillota</taxon>
        <taxon>Clostridia</taxon>
        <taxon>Eubacteriales</taxon>
        <taxon>Intestinimonas</taxon>
    </lineage>
</organism>
<protein>
    <submittedName>
        <fullName evidence="1">Membrane protein, putative</fullName>
    </submittedName>
</protein>
<dbReference type="RefSeq" id="WP_058117274.1">
    <property type="nucleotide sequence ID" value="NZ_CP011307.1"/>
</dbReference>
<proteinExistence type="predicted"/>
<evidence type="ECO:0000313" key="1">
    <source>
        <dbReference type="EMBL" id="ALP93354.1"/>
    </source>
</evidence>
<accession>A0A0S2W1W4</accession>
<keyword evidence="2" id="KW-1185">Reference proteome</keyword>